<dbReference type="Pfam" id="PF13359">
    <property type="entry name" value="DDE_Tnp_4"/>
    <property type="match status" value="1"/>
</dbReference>
<keyword evidence="4" id="KW-0540">Nuclease</keyword>
<evidence type="ECO:0000256" key="5">
    <source>
        <dbReference type="ARBA" id="ARBA00022723"/>
    </source>
</evidence>
<protein>
    <recommendedName>
        <fullName evidence="8">DDE Tnp4 domain-containing protein</fullName>
    </recommendedName>
</protein>
<keyword evidence="5" id="KW-0479">Metal-binding</keyword>
<organism evidence="9 10">
    <name type="scientific">Aedes albopictus</name>
    <name type="common">Asian tiger mosquito</name>
    <name type="synonym">Stegomyia albopicta</name>
    <dbReference type="NCBI Taxonomy" id="7160"/>
    <lineage>
        <taxon>Eukaryota</taxon>
        <taxon>Metazoa</taxon>
        <taxon>Ecdysozoa</taxon>
        <taxon>Arthropoda</taxon>
        <taxon>Hexapoda</taxon>
        <taxon>Insecta</taxon>
        <taxon>Pterygota</taxon>
        <taxon>Neoptera</taxon>
        <taxon>Endopterygota</taxon>
        <taxon>Diptera</taxon>
        <taxon>Nematocera</taxon>
        <taxon>Culicoidea</taxon>
        <taxon>Culicidae</taxon>
        <taxon>Culicinae</taxon>
        <taxon>Aedini</taxon>
        <taxon>Aedes</taxon>
        <taxon>Stegomyia</taxon>
    </lineage>
</organism>
<evidence type="ECO:0000256" key="3">
    <source>
        <dbReference type="ARBA" id="ARBA00006958"/>
    </source>
</evidence>
<comment type="similarity">
    <text evidence="3">Belongs to the HARBI1 family.</text>
</comment>
<comment type="cofactor">
    <cofactor evidence="1">
        <name>a divalent metal cation</name>
        <dbReference type="ChEBI" id="CHEBI:60240"/>
    </cofactor>
</comment>
<keyword evidence="6" id="KW-0378">Hydrolase</keyword>
<evidence type="ECO:0000313" key="10">
    <source>
        <dbReference type="Proteomes" id="UP000069940"/>
    </source>
</evidence>
<evidence type="ECO:0000256" key="1">
    <source>
        <dbReference type="ARBA" id="ARBA00001968"/>
    </source>
</evidence>
<name>A0ABM1Z6C7_AEDAL</name>
<feature type="domain" description="DDE Tnp4" evidence="8">
    <location>
        <begin position="153"/>
        <end position="308"/>
    </location>
</feature>
<dbReference type="PANTHER" id="PTHR22930:SF289">
    <property type="entry name" value="DDE TNP4 DOMAIN-CONTAINING PROTEIN-RELATED"/>
    <property type="match status" value="1"/>
</dbReference>
<dbReference type="InterPro" id="IPR045249">
    <property type="entry name" value="HARBI1-like"/>
</dbReference>
<dbReference type="GeneID" id="109398787"/>
<dbReference type="RefSeq" id="XP_019526727.1">
    <property type="nucleotide sequence ID" value="XM_019671182.3"/>
</dbReference>
<dbReference type="EnsemblMetazoa" id="AALFPA23_015495.R22526">
    <property type="protein sequence ID" value="AALFPA23_015495.P22526"/>
    <property type="gene ID" value="AALFPA23_015495"/>
</dbReference>
<reference evidence="9" key="2">
    <citation type="submission" date="2025-05" db="UniProtKB">
        <authorList>
            <consortium name="EnsemblMetazoa"/>
        </authorList>
    </citation>
    <scope>IDENTIFICATION</scope>
    <source>
        <strain evidence="9">Foshan</strain>
    </source>
</reference>
<dbReference type="PANTHER" id="PTHR22930">
    <property type="match status" value="1"/>
</dbReference>
<evidence type="ECO:0000313" key="9">
    <source>
        <dbReference type="EnsemblMetazoa" id="AALFPA23_015495.P22526"/>
    </source>
</evidence>
<accession>A0ABM1Z6C7</accession>
<dbReference type="Proteomes" id="UP000069940">
    <property type="component" value="Unassembled WGS sequence"/>
</dbReference>
<dbReference type="EnsemblMetazoa" id="AALFPA23_015495.R22527">
    <property type="protein sequence ID" value="AALFPA23_015495.P22527"/>
    <property type="gene ID" value="AALFPA23_015495"/>
</dbReference>
<dbReference type="InterPro" id="IPR027806">
    <property type="entry name" value="HARBI1_dom"/>
</dbReference>
<evidence type="ECO:0000259" key="8">
    <source>
        <dbReference type="Pfam" id="PF13359"/>
    </source>
</evidence>
<evidence type="ECO:0000256" key="6">
    <source>
        <dbReference type="ARBA" id="ARBA00022801"/>
    </source>
</evidence>
<keyword evidence="7" id="KW-0539">Nucleus</keyword>
<evidence type="ECO:0000256" key="4">
    <source>
        <dbReference type="ARBA" id="ARBA00022722"/>
    </source>
</evidence>
<comment type="subcellular location">
    <subcellularLocation>
        <location evidence="2">Nucleus</location>
    </subcellularLocation>
</comment>
<sequence>MDTVMLAIAAEDDEREYMRRQRSNLRKRYDILEMPDSEFIKNFRLNKPAFLYILGEIKDEFPPQKQGGLSVERKLAASLRFMAEGSYQHGAGKDFDVAVAQPTFSKILTEMVDALEKKICPQWITLRMSDEEMRRAKRYFYEKSGIPGVVMCVDGTHVKIIPPTRNRNLYYNRKGFYSLNVMMMCDDEHRIRFVDASYQGSNHDSHVWRLSAARNYFQHRHRNGDRNTKILGDAGYPSEPWLITPHRSPDVGSAESNFNTRHTSARNIIERTIGIVKNRFRCILAARQLHYAPLKSSKIINVCCALHNICLTYREDYLNDNVEE</sequence>
<reference evidence="10" key="1">
    <citation type="journal article" date="2015" name="Proc. Natl. Acad. Sci. U.S.A.">
        <title>Genome sequence of the Asian Tiger mosquito, Aedes albopictus, reveals insights into its biology, genetics, and evolution.</title>
        <authorList>
            <person name="Chen X.G."/>
            <person name="Jiang X."/>
            <person name="Gu J."/>
            <person name="Xu M."/>
            <person name="Wu Y."/>
            <person name="Deng Y."/>
            <person name="Zhang C."/>
            <person name="Bonizzoni M."/>
            <person name="Dermauw W."/>
            <person name="Vontas J."/>
            <person name="Armbruster P."/>
            <person name="Huang X."/>
            <person name="Yang Y."/>
            <person name="Zhang H."/>
            <person name="He W."/>
            <person name="Peng H."/>
            <person name="Liu Y."/>
            <person name="Wu K."/>
            <person name="Chen J."/>
            <person name="Lirakis M."/>
            <person name="Topalis P."/>
            <person name="Van Leeuwen T."/>
            <person name="Hall A.B."/>
            <person name="Jiang X."/>
            <person name="Thorpe C."/>
            <person name="Mueller R.L."/>
            <person name="Sun C."/>
            <person name="Waterhouse R.M."/>
            <person name="Yan G."/>
            <person name="Tu Z.J."/>
            <person name="Fang X."/>
            <person name="James A.A."/>
        </authorList>
    </citation>
    <scope>NUCLEOTIDE SEQUENCE [LARGE SCALE GENOMIC DNA]</scope>
    <source>
        <strain evidence="10">Foshan</strain>
    </source>
</reference>
<proteinExistence type="inferred from homology"/>
<dbReference type="RefSeq" id="XP_019526726.1">
    <property type="nucleotide sequence ID" value="XM_019671181.3"/>
</dbReference>
<evidence type="ECO:0000256" key="2">
    <source>
        <dbReference type="ARBA" id="ARBA00004123"/>
    </source>
</evidence>
<keyword evidence="10" id="KW-1185">Reference proteome</keyword>
<evidence type="ECO:0000256" key="7">
    <source>
        <dbReference type="ARBA" id="ARBA00023242"/>
    </source>
</evidence>